<dbReference type="Pfam" id="PF05014">
    <property type="entry name" value="Nuc_deoxyrib_tr"/>
    <property type="match status" value="1"/>
</dbReference>
<dbReference type="InterPro" id="IPR007710">
    <property type="entry name" value="Nucleoside_deoxyribTrfase"/>
</dbReference>
<protein>
    <recommendedName>
        <fullName evidence="2">Nucleoside 2-deoxyribosyltransferase</fullName>
    </recommendedName>
</protein>
<gene>
    <name evidence="1" type="ORF">EZS27_022415</name>
</gene>
<name>A0A5J4R6I0_9ZZZZ</name>
<comment type="caution">
    <text evidence="1">The sequence shown here is derived from an EMBL/GenBank/DDBJ whole genome shotgun (WGS) entry which is preliminary data.</text>
</comment>
<dbReference type="Gene3D" id="3.40.50.450">
    <property type="match status" value="1"/>
</dbReference>
<evidence type="ECO:0000313" key="1">
    <source>
        <dbReference type="EMBL" id="KAA6328711.1"/>
    </source>
</evidence>
<reference evidence="1" key="1">
    <citation type="submission" date="2019-03" db="EMBL/GenBank/DDBJ databases">
        <title>Single cell metagenomics reveals metabolic interactions within the superorganism composed of flagellate Streblomastix strix and complex community of Bacteroidetes bacteria on its surface.</title>
        <authorList>
            <person name="Treitli S.C."/>
            <person name="Kolisko M."/>
            <person name="Husnik F."/>
            <person name="Keeling P."/>
            <person name="Hampl V."/>
        </authorList>
    </citation>
    <scope>NUCLEOTIDE SEQUENCE</scope>
    <source>
        <strain evidence="1">STM</strain>
    </source>
</reference>
<proteinExistence type="predicted"/>
<evidence type="ECO:0008006" key="2">
    <source>
        <dbReference type="Google" id="ProtNLM"/>
    </source>
</evidence>
<dbReference type="SUPFAM" id="SSF52309">
    <property type="entry name" value="N-(deoxy)ribosyltransferase-like"/>
    <property type="match status" value="1"/>
</dbReference>
<accession>A0A5J4R6I0</accession>
<sequence length="133" mass="15116">MGYATIDKKNTVLTIVATKSNEVIKPVCEEFKLKCERADENYATSLILQDVINSIINASIIIAEITPDNPNVFYEVGYSHAINKPTILLCDKKRPKLPFDLSGFRTLFYDNSISGKTRVETHLRKYLQNIFTN</sequence>
<dbReference type="AlphaFoldDB" id="A0A5J4R6I0"/>
<dbReference type="EMBL" id="SNRY01001772">
    <property type="protein sequence ID" value="KAA6328711.1"/>
    <property type="molecule type" value="Genomic_DNA"/>
</dbReference>
<organism evidence="1">
    <name type="scientific">termite gut metagenome</name>
    <dbReference type="NCBI Taxonomy" id="433724"/>
    <lineage>
        <taxon>unclassified sequences</taxon>
        <taxon>metagenomes</taxon>
        <taxon>organismal metagenomes</taxon>
    </lineage>
</organism>